<dbReference type="EMBL" id="MVII01000019">
    <property type="protein sequence ID" value="ORB55200.1"/>
    <property type="molecule type" value="Genomic_DNA"/>
</dbReference>
<comment type="caution">
    <text evidence="1">The sequence shown here is derived from an EMBL/GenBank/DDBJ whole genome shotgun (WGS) entry which is preliminary data.</text>
</comment>
<dbReference type="Proteomes" id="UP000192434">
    <property type="component" value="Unassembled WGS sequence"/>
</dbReference>
<sequence length="109" mass="12466">MDFYRGTLSARRLSVLIDDLLKRPSSSLVRALNDGQPGWAPTDHLLADLWLLTVLAHSEGNSSVEDHPVRAAMEERVRTAAKLARVIELRAEFERRKRRYSNEIRQEAV</sequence>
<evidence type="ECO:0000313" key="2">
    <source>
        <dbReference type="Proteomes" id="UP000192434"/>
    </source>
</evidence>
<gene>
    <name evidence="1" type="ORF">BST43_15110</name>
</gene>
<name>A0A1X0J0L4_9MYCO</name>
<protein>
    <submittedName>
        <fullName evidence="1">Uncharacterized protein</fullName>
    </submittedName>
</protein>
<proteinExistence type="predicted"/>
<accession>A0A1X0J0L4</accession>
<reference evidence="1 2" key="1">
    <citation type="submission" date="2016-12" db="EMBL/GenBank/DDBJ databases">
        <title>The new phylogeny of genus Mycobacterium.</title>
        <authorList>
            <person name="Tortoli E."/>
            <person name="Trovato A."/>
            <person name="Cirillo D.M."/>
        </authorList>
    </citation>
    <scope>NUCLEOTIDE SEQUENCE [LARGE SCALE GENOMIC DNA]</scope>
    <source>
        <strain evidence="1 2">CCUG 66554</strain>
    </source>
</reference>
<dbReference type="AlphaFoldDB" id="A0A1X0J0L4"/>
<evidence type="ECO:0000313" key="1">
    <source>
        <dbReference type="EMBL" id="ORB55200.1"/>
    </source>
</evidence>
<organism evidence="1 2">
    <name type="scientific">Mycobacteroides saopaulense</name>
    <dbReference type="NCBI Taxonomy" id="1578165"/>
    <lineage>
        <taxon>Bacteria</taxon>
        <taxon>Bacillati</taxon>
        <taxon>Actinomycetota</taxon>
        <taxon>Actinomycetes</taxon>
        <taxon>Mycobacteriales</taxon>
        <taxon>Mycobacteriaceae</taxon>
        <taxon>Mycobacteroides</taxon>
    </lineage>
</organism>